<name>A0A315VYZ5_GAMAF</name>
<evidence type="ECO:0000256" key="10">
    <source>
        <dbReference type="SAM" id="MobiDB-lite"/>
    </source>
</evidence>
<feature type="transmembrane region" description="Helical" evidence="11">
    <location>
        <begin position="695"/>
        <end position="717"/>
    </location>
</feature>
<keyword evidence="6 11" id="KW-0472">Membrane</keyword>
<evidence type="ECO:0000256" key="9">
    <source>
        <dbReference type="RuleBase" id="RU000688"/>
    </source>
</evidence>
<dbReference type="GO" id="GO:0005886">
    <property type="term" value="C:plasma membrane"/>
    <property type="evidence" value="ECO:0007669"/>
    <property type="project" value="UniProtKB-SubCell"/>
</dbReference>
<dbReference type="InterPro" id="IPR000276">
    <property type="entry name" value="GPCR_Rhodpsn"/>
</dbReference>
<evidence type="ECO:0000256" key="5">
    <source>
        <dbReference type="ARBA" id="ARBA00023040"/>
    </source>
</evidence>
<dbReference type="PROSITE" id="PS00237">
    <property type="entry name" value="G_PROTEIN_RECEP_F1_1"/>
    <property type="match status" value="2"/>
</dbReference>
<reference evidence="13 14" key="1">
    <citation type="journal article" date="2018" name="G3 (Bethesda)">
        <title>A High-Quality Reference Genome for the Invasive Mosquitofish Gambusia affinis Using a Chicago Library.</title>
        <authorList>
            <person name="Hoffberg S.L."/>
            <person name="Troendle N.J."/>
            <person name="Glenn T.C."/>
            <person name="Mahmud O."/>
            <person name="Louha S."/>
            <person name="Chalopin D."/>
            <person name="Bennetzen J.L."/>
            <person name="Mauricio R."/>
        </authorList>
    </citation>
    <scope>NUCLEOTIDE SEQUENCE [LARGE SCALE GENOMIC DNA]</scope>
    <source>
        <strain evidence="13">NE01/NJP1002.9</strain>
        <tissue evidence="13">Muscle</tissue>
    </source>
</reference>
<evidence type="ECO:0000256" key="2">
    <source>
        <dbReference type="ARBA" id="ARBA00022475"/>
    </source>
</evidence>
<evidence type="ECO:0000313" key="13">
    <source>
        <dbReference type="EMBL" id="PWA27679.1"/>
    </source>
</evidence>
<feature type="transmembrane region" description="Helical" evidence="11">
    <location>
        <begin position="477"/>
        <end position="501"/>
    </location>
</feature>
<comment type="caution">
    <text evidence="13">The sequence shown here is derived from an EMBL/GenBank/DDBJ whole genome shotgun (WGS) entry which is preliminary data.</text>
</comment>
<keyword evidence="5 9" id="KW-0297">G-protein coupled receptor</keyword>
<evidence type="ECO:0000256" key="8">
    <source>
        <dbReference type="ARBA" id="ARBA00023224"/>
    </source>
</evidence>
<dbReference type="Pfam" id="PF00001">
    <property type="entry name" value="7tm_1"/>
    <property type="match status" value="2"/>
</dbReference>
<dbReference type="Proteomes" id="UP000250572">
    <property type="component" value="Unassembled WGS sequence"/>
</dbReference>
<keyword evidence="2" id="KW-1003">Cell membrane</keyword>
<keyword evidence="7 9" id="KW-0675">Receptor</keyword>
<dbReference type="AlphaFoldDB" id="A0A315VYZ5"/>
<dbReference type="GO" id="GO:0001594">
    <property type="term" value="F:trace-amine receptor activity"/>
    <property type="evidence" value="ECO:0007669"/>
    <property type="project" value="TreeGrafter"/>
</dbReference>
<feature type="transmembrane region" description="Helical" evidence="11">
    <location>
        <begin position="440"/>
        <end position="465"/>
    </location>
</feature>
<dbReference type="PRINTS" id="PR00237">
    <property type="entry name" value="GPCRRHODOPSN"/>
</dbReference>
<dbReference type="STRING" id="33528.ENSGAFP00000014018"/>
<dbReference type="PANTHER" id="PTHR24249:SF415">
    <property type="entry name" value="TRACE AMINE-ASSOCIATED RECEPTOR 1"/>
    <property type="match status" value="1"/>
</dbReference>
<feature type="transmembrane region" description="Helical" evidence="11">
    <location>
        <begin position="401"/>
        <end position="420"/>
    </location>
</feature>
<gene>
    <name evidence="13" type="ORF">CCH79_00000280</name>
</gene>
<feature type="transmembrane region" description="Helical" evidence="11">
    <location>
        <begin position="539"/>
        <end position="562"/>
    </location>
</feature>
<dbReference type="Gene3D" id="1.20.1070.10">
    <property type="entry name" value="Rhodopsin 7-helix transmembrane proteins"/>
    <property type="match status" value="2"/>
</dbReference>
<comment type="subcellular location">
    <subcellularLocation>
        <location evidence="1">Cell membrane</location>
        <topology evidence="1">Multi-pass membrane protein</topology>
    </subcellularLocation>
</comment>
<feature type="domain" description="G-protein coupled receptors family 1 profile" evidence="12">
    <location>
        <begin position="678"/>
        <end position="805"/>
    </location>
</feature>
<organism evidence="13 14">
    <name type="scientific">Gambusia affinis</name>
    <name type="common">Western mosquitofish</name>
    <name type="synonym">Heterandria affinis</name>
    <dbReference type="NCBI Taxonomy" id="33528"/>
    <lineage>
        <taxon>Eukaryota</taxon>
        <taxon>Metazoa</taxon>
        <taxon>Chordata</taxon>
        <taxon>Craniata</taxon>
        <taxon>Vertebrata</taxon>
        <taxon>Euteleostomi</taxon>
        <taxon>Actinopterygii</taxon>
        <taxon>Neopterygii</taxon>
        <taxon>Teleostei</taxon>
        <taxon>Neoteleostei</taxon>
        <taxon>Acanthomorphata</taxon>
        <taxon>Ovalentaria</taxon>
        <taxon>Atherinomorphae</taxon>
        <taxon>Cyprinodontiformes</taxon>
        <taxon>Poeciliidae</taxon>
        <taxon>Poeciliinae</taxon>
        <taxon>Gambusia</taxon>
    </lineage>
</organism>
<evidence type="ECO:0000313" key="14">
    <source>
        <dbReference type="Proteomes" id="UP000250572"/>
    </source>
</evidence>
<keyword evidence="14" id="KW-1185">Reference proteome</keyword>
<evidence type="ECO:0000259" key="12">
    <source>
        <dbReference type="PROSITE" id="PS50262"/>
    </source>
</evidence>
<evidence type="ECO:0000256" key="11">
    <source>
        <dbReference type="SAM" id="Phobius"/>
    </source>
</evidence>
<dbReference type="EMBL" id="NHOQ01001000">
    <property type="protein sequence ID" value="PWA27679.1"/>
    <property type="molecule type" value="Genomic_DNA"/>
</dbReference>
<feature type="transmembrane region" description="Helical" evidence="11">
    <location>
        <begin position="574"/>
        <end position="597"/>
    </location>
</feature>
<feature type="transmembrane region" description="Helical" evidence="11">
    <location>
        <begin position="662"/>
        <end position="689"/>
    </location>
</feature>
<evidence type="ECO:0000256" key="6">
    <source>
        <dbReference type="ARBA" id="ARBA00023136"/>
    </source>
</evidence>
<feature type="domain" description="G-protein coupled receptors family 1 profile" evidence="12">
    <location>
        <begin position="341"/>
        <end position="590"/>
    </location>
</feature>
<keyword evidence="4 11" id="KW-1133">Transmembrane helix</keyword>
<feature type="compositionally biased region" description="Polar residues" evidence="10">
    <location>
        <begin position="279"/>
        <end position="302"/>
    </location>
</feature>
<accession>A0A315VYZ5</accession>
<evidence type="ECO:0000256" key="1">
    <source>
        <dbReference type="ARBA" id="ARBA00004651"/>
    </source>
</evidence>
<dbReference type="PANTHER" id="PTHR24249">
    <property type="entry name" value="HISTAMINE RECEPTOR-RELATED G-PROTEIN COUPLED RECEPTOR"/>
    <property type="match status" value="1"/>
</dbReference>
<feature type="transmembrane region" description="Helical" evidence="11">
    <location>
        <begin position="361"/>
        <end position="381"/>
    </location>
</feature>
<feature type="transmembrane region" description="Helical" evidence="11">
    <location>
        <begin position="780"/>
        <end position="801"/>
    </location>
</feature>
<protein>
    <recommendedName>
        <fullName evidence="12">G-protein coupled receptors family 1 profile domain-containing protein</fullName>
    </recommendedName>
</protein>
<dbReference type="InterPro" id="IPR017452">
    <property type="entry name" value="GPCR_Rhodpsn_7TM"/>
</dbReference>
<keyword evidence="3 9" id="KW-0812">Transmembrane</keyword>
<feature type="region of interest" description="Disordered" evidence="10">
    <location>
        <begin position="265"/>
        <end position="303"/>
    </location>
</feature>
<dbReference type="PROSITE" id="PS50262">
    <property type="entry name" value="G_PROTEIN_RECEP_F1_2"/>
    <property type="match status" value="2"/>
</dbReference>
<dbReference type="SMART" id="SM01381">
    <property type="entry name" value="7TM_GPCR_Srsx"/>
    <property type="match status" value="1"/>
</dbReference>
<sequence length="805" mass="88495">MEAGIRKTTVTSVGAAVVTAVVGPAVVGIRKPTCLAAVGLAELTISWQPINASTRVTSDGVTDAVHENTKPCSTCRGLNAGDFHSVVDRNGEADVAENPLETLERIYWANCRARAITQDAPMLHNGFFWSQTDRSHTGNAPAHQDHHHNHMAADFSSVCQRLAHCVISVDGNATEVQDGAGAERYVEAASHFAKHLLLIKARAYGELHCQREDQSAHEQVSHGQREDESVGRSVKLSEKTCFKRLYDLLVLKFENMTRLLEATINPQHDGQEERGKCHGQTQRKQGGISSTMEPEVNASGTATHPCYESSDSSYKFTSNPSFLCVALYVFLGSLSLITVCGNLLVITSIIHFKQLHTPNNYLVLSLAVADLLVGVLVFPFSMSFTVTSCWHDEDLFCKVRGSFDVTLSTASILNLCCISIDRYHAVCKPLTYKSTMTDRIVAMMILGCWGTAALIGIGIIVAGFNQGKCEGDCVIDALISTTLACIFSFYIPVIIMLGIYLKIFLVAQSQLNSIHSTGCRSKRFTGAVSKTERKATKTLAVVMGVFILCWSPYFLCIIFQPLTYDVTPISVIETLNWLTLSNSMLNPFIYAFFYSWFRSAVRMMISGKIFQGDFANVDARKLFSMDADLMVNSSNGFDPTHPCYISDNDTYMFANNPSVVCVSLYIFLGLLSVITVCGNFLVIFSIIYFRQLHTPTNYLILSLAVADLLVGVLVFPYSMAFTVTSCMHYESLFCKVRDSFDVTMCTSSILNLCCISVDRYHAVCEPLTYRTKMNARVTGAMILFSWGVSVLIGVGIIVAGFSQGA</sequence>
<dbReference type="CDD" id="cd15314">
    <property type="entry name" value="7tmA_TAAR1"/>
    <property type="match status" value="1"/>
</dbReference>
<feature type="transmembrane region" description="Helical" evidence="11">
    <location>
        <begin position="325"/>
        <end position="349"/>
    </location>
</feature>
<dbReference type="FunFam" id="1.20.1070.10:FF:000279">
    <property type="entry name" value="Trace amine-associated receptor 16f"/>
    <property type="match status" value="1"/>
</dbReference>
<dbReference type="InterPro" id="IPR050569">
    <property type="entry name" value="TAAR"/>
</dbReference>
<evidence type="ECO:0000256" key="7">
    <source>
        <dbReference type="ARBA" id="ARBA00023170"/>
    </source>
</evidence>
<dbReference type="SUPFAM" id="SSF81321">
    <property type="entry name" value="Family A G protein-coupled receptor-like"/>
    <property type="match status" value="2"/>
</dbReference>
<evidence type="ECO:0000256" key="3">
    <source>
        <dbReference type="ARBA" id="ARBA00022692"/>
    </source>
</evidence>
<proteinExistence type="inferred from homology"/>
<comment type="similarity">
    <text evidence="9">Belongs to the G-protein coupled receptor 1 family.</text>
</comment>
<keyword evidence="8 9" id="KW-0807">Transducer</keyword>
<evidence type="ECO:0000256" key="4">
    <source>
        <dbReference type="ARBA" id="ARBA00022989"/>
    </source>
</evidence>